<comment type="similarity">
    <text evidence="6 7">Belongs to the UbiX/PAD1 family.</text>
</comment>
<organism evidence="9 10">
    <name type="scientific">Enterobacter genomosp. O</name>
    <dbReference type="NCBI Taxonomy" id="2364150"/>
    <lineage>
        <taxon>Bacteria</taxon>
        <taxon>Pseudomonadati</taxon>
        <taxon>Pseudomonadota</taxon>
        <taxon>Gammaproteobacteria</taxon>
        <taxon>Enterobacterales</taxon>
        <taxon>Enterobacteriaceae</taxon>
        <taxon>Enterobacter</taxon>
        <taxon>Enterobacter cloacae complex</taxon>
        <taxon>Enterobacter cloacae complex clade O</taxon>
    </lineage>
</organism>
<evidence type="ECO:0000256" key="3">
    <source>
        <dbReference type="ARBA" id="ARBA00022643"/>
    </source>
</evidence>
<dbReference type="GO" id="GO:0106141">
    <property type="term" value="F:flavin prenyltransferase activity"/>
    <property type="evidence" value="ECO:0007669"/>
    <property type="project" value="UniProtKB-EC"/>
</dbReference>
<dbReference type="EC" id="2.5.1.129" evidence="7"/>
<evidence type="ECO:0000256" key="4">
    <source>
        <dbReference type="ARBA" id="ARBA00022679"/>
    </source>
</evidence>
<reference evidence="10" key="1">
    <citation type="submission" date="2016-01" db="EMBL/GenBank/DDBJ databases">
        <title>WGS of SAMN04407783.</title>
        <authorList>
            <person name="Adams M."/>
            <person name="Sutton G."/>
            <person name="Nelson K."/>
            <person name="Thaden J."/>
            <person name="Fowler V."/>
            <person name="Mccorrison J."/>
            <person name="Sanka R."/>
            <person name="Brinkac L."/>
            <person name="Nierman W."/>
        </authorList>
    </citation>
    <scope>NUCLEOTIDE SEQUENCE [LARGE SCALE GENOMIC DNA]</scope>
    <source>
        <strain evidence="10">GN04363</strain>
    </source>
</reference>
<dbReference type="OrthoDB" id="9781577at2"/>
<proteinExistence type="inferred from homology"/>
<dbReference type="InterPro" id="IPR003382">
    <property type="entry name" value="Flavoprotein"/>
</dbReference>
<dbReference type="NCBIfam" id="NF004685">
    <property type="entry name" value="PRK06029.1"/>
    <property type="match status" value="1"/>
</dbReference>
<keyword evidence="1 7" id="KW-0637">Prenyltransferase</keyword>
<dbReference type="Pfam" id="PF02441">
    <property type="entry name" value="Flavoprotein"/>
    <property type="match status" value="1"/>
</dbReference>
<comment type="caution">
    <text evidence="9">The sequence shown here is derived from an EMBL/GenBank/DDBJ whole genome shotgun (WGS) entry which is preliminary data.</text>
</comment>
<feature type="domain" description="Flavoprotein" evidence="8">
    <location>
        <begin position="2"/>
        <end position="173"/>
    </location>
</feature>
<dbReference type="HAMAP" id="MF_01984">
    <property type="entry name" value="ubiX_pad"/>
    <property type="match status" value="1"/>
</dbReference>
<gene>
    <name evidence="7" type="primary">ubiX</name>
    <name evidence="9" type="ORF">AWI28_08500</name>
</gene>
<feature type="binding site" evidence="7">
    <location>
        <begin position="10"/>
        <end position="12"/>
    </location>
    <ligand>
        <name>FMN</name>
        <dbReference type="ChEBI" id="CHEBI:58210"/>
    </ligand>
</feature>
<dbReference type="FunFam" id="3.40.50.1950:FF:000001">
    <property type="entry name" value="Flavin prenyltransferase UbiX"/>
    <property type="match status" value="1"/>
</dbReference>
<evidence type="ECO:0000313" key="9">
    <source>
        <dbReference type="EMBL" id="KUQ79377.1"/>
    </source>
</evidence>
<sequence>MKRLIVGLSGASGAIYGVRLLQVLRNVAEVETHLVMSQAARQTLSLETDLSLRDVQALADVVHDARDIAASISSGSFKTAGMVILPCSIKTLSGIVNSYTDTLVTRAADVVLKERRPLVLCVRETPLHLGHLRLMTQAAELGAVIMPPVPAFYHRPTSLDDVINQTVNRVLDQFDIDLPEDLFTRWQGA</sequence>
<comment type="caution">
    <text evidence="7">Lacks conserved residue(s) required for the propagation of feature annotation.</text>
</comment>
<keyword evidence="10" id="KW-1185">Reference proteome</keyword>
<evidence type="ECO:0000256" key="6">
    <source>
        <dbReference type="ARBA" id="ARBA00060793"/>
    </source>
</evidence>
<evidence type="ECO:0000256" key="7">
    <source>
        <dbReference type="HAMAP-Rule" id="MF_01984"/>
    </source>
</evidence>
<comment type="function">
    <text evidence="7">Flavin prenyltransferase that catalyzes the synthesis of the prenylated FMN cofactor (prenyl-FMN) for 4-hydroxy-3-polyprenylbenzoic acid decarboxylase UbiD. The prenyltransferase is metal-independent and links a dimethylallyl moiety from dimethylallyl monophosphate (DMAP) to the flavin N5 and C6 atoms of FMN.</text>
</comment>
<evidence type="ECO:0000313" key="10">
    <source>
        <dbReference type="Proteomes" id="UP000064715"/>
    </source>
</evidence>
<evidence type="ECO:0000256" key="5">
    <source>
        <dbReference type="ARBA" id="ARBA00050612"/>
    </source>
</evidence>
<evidence type="ECO:0000259" key="8">
    <source>
        <dbReference type="Pfam" id="PF02441"/>
    </source>
</evidence>
<feature type="binding site" evidence="7">
    <location>
        <position position="37"/>
    </location>
    <ligand>
        <name>FMN</name>
        <dbReference type="ChEBI" id="CHEBI:58210"/>
    </ligand>
</feature>
<accession>A0A0X4ECG3</accession>
<dbReference type="EMBL" id="LRCR01000059">
    <property type="protein sequence ID" value="KUQ79377.1"/>
    <property type="molecule type" value="Genomic_DNA"/>
</dbReference>
<dbReference type="Proteomes" id="UP000064715">
    <property type="component" value="Unassembled WGS sequence"/>
</dbReference>
<dbReference type="NCBIfam" id="TIGR00421">
    <property type="entry name" value="ubiX_pad"/>
    <property type="match status" value="1"/>
</dbReference>
<feature type="binding site" evidence="7">
    <location>
        <position position="169"/>
    </location>
    <ligand>
        <name>dimethylallyl phosphate</name>
        <dbReference type="ChEBI" id="CHEBI:88052"/>
    </ligand>
</feature>
<dbReference type="GO" id="GO:0016831">
    <property type="term" value="F:carboxy-lyase activity"/>
    <property type="evidence" value="ECO:0007669"/>
    <property type="project" value="TreeGrafter"/>
</dbReference>
<comment type="catalytic activity">
    <reaction evidence="5 7">
        <text>dimethylallyl phosphate + FMNH2 = prenylated FMNH2 + phosphate</text>
        <dbReference type="Rhea" id="RHEA:37743"/>
        <dbReference type="ChEBI" id="CHEBI:43474"/>
        <dbReference type="ChEBI" id="CHEBI:57618"/>
        <dbReference type="ChEBI" id="CHEBI:87467"/>
        <dbReference type="ChEBI" id="CHEBI:88052"/>
        <dbReference type="EC" id="2.5.1.129"/>
    </reaction>
</comment>
<name>A0A0X4ECG3_9ENTR</name>
<evidence type="ECO:0000256" key="1">
    <source>
        <dbReference type="ARBA" id="ARBA00022602"/>
    </source>
</evidence>
<dbReference type="AlphaFoldDB" id="A0A0X4ECG3"/>
<protein>
    <recommendedName>
        <fullName evidence="7">Flavin prenyltransferase UbiX</fullName>
        <ecNumber evidence="7">2.5.1.129</ecNumber>
    </recommendedName>
</protein>
<feature type="binding site" evidence="7">
    <location>
        <position position="123"/>
    </location>
    <ligand>
        <name>FMN</name>
        <dbReference type="ChEBI" id="CHEBI:58210"/>
    </ligand>
</feature>
<keyword evidence="2 7" id="KW-0285">Flavoprotein</keyword>
<feature type="binding site" evidence="7">
    <location>
        <position position="153"/>
    </location>
    <ligand>
        <name>dimethylallyl phosphate</name>
        <dbReference type="ChEBI" id="CHEBI:88052"/>
    </ligand>
</feature>
<dbReference type="PANTHER" id="PTHR43374">
    <property type="entry name" value="FLAVIN PRENYLTRANSFERASE"/>
    <property type="match status" value="1"/>
</dbReference>
<keyword evidence="3 7" id="KW-0288">FMN</keyword>
<dbReference type="Gene3D" id="3.40.50.1950">
    <property type="entry name" value="Flavin prenyltransferase-like"/>
    <property type="match status" value="1"/>
</dbReference>
<keyword evidence="9" id="KW-0456">Lyase</keyword>
<dbReference type="PANTHER" id="PTHR43374:SF1">
    <property type="entry name" value="FLAVIN PRENYLTRANSFERASE PAD1, MITOCHONDRIAL"/>
    <property type="match status" value="1"/>
</dbReference>
<feature type="binding site" evidence="7">
    <location>
        <begin position="88"/>
        <end position="91"/>
    </location>
    <ligand>
        <name>FMN</name>
        <dbReference type="ChEBI" id="CHEBI:58210"/>
    </ligand>
</feature>
<evidence type="ECO:0000256" key="2">
    <source>
        <dbReference type="ARBA" id="ARBA00022630"/>
    </source>
</evidence>
<keyword evidence="4 7" id="KW-0808">Transferase</keyword>
<dbReference type="RefSeq" id="WP_047346638.1">
    <property type="nucleotide sequence ID" value="NZ_LECZ01000024.1"/>
</dbReference>
<dbReference type="SUPFAM" id="SSF52507">
    <property type="entry name" value="Homo-oligomeric flavin-containing Cys decarboxylases, HFCD"/>
    <property type="match status" value="1"/>
</dbReference>
<dbReference type="InterPro" id="IPR004507">
    <property type="entry name" value="UbiX-like"/>
</dbReference>
<dbReference type="InterPro" id="IPR036551">
    <property type="entry name" value="Flavin_trans-like"/>
</dbReference>